<dbReference type="PROSITE" id="PS51257">
    <property type="entry name" value="PROKAR_LIPOPROTEIN"/>
    <property type="match status" value="1"/>
</dbReference>
<keyword evidence="1" id="KW-0732">Signal</keyword>
<keyword evidence="2" id="KW-0472">Membrane</keyword>
<feature type="non-terminal residue" evidence="6">
    <location>
        <position position="121"/>
    </location>
</feature>
<evidence type="ECO:0000259" key="5">
    <source>
        <dbReference type="Pfam" id="PF09864"/>
    </source>
</evidence>
<sequence length="121" mass="13197">MRYLSIVFILFLSACAQSLTDDTQPTEQSSNSSSSFTYQCKSGKTIKASYPTDSTAVVEYDNRVLEMKIAVSGSGARYVGEKLEWWTKGSGQRASGTLFRHLEDGTPGEAVEHCEQIADAA</sequence>
<gene>
    <name evidence="6" type="ORF">LCGC14_2455870</name>
</gene>
<dbReference type="InterPro" id="IPR018660">
    <property type="entry name" value="MliC"/>
</dbReference>
<evidence type="ECO:0000256" key="2">
    <source>
        <dbReference type="ARBA" id="ARBA00023136"/>
    </source>
</evidence>
<evidence type="ECO:0000256" key="3">
    <source>
        <dbReference type="ARBA" id="ARBA00023139"/>
    </source>
</evidence>
<evidence type="ECO:0000256" key="1">
    <source>
        <dbReference type="ARBA" id="ARBA00022729"/>
    </source>
</evidence>
<organism evidence="6">
    <name type="scientific">marine sediment metagenome</name>
    <dbReference type="NCBI Taxonomy" id="412755"/>
    <lineage>
        <taxon>unclassified sequences</taxon>
        <taxon>metagenomes</taxon>
        <taxon>ecological metagenomes</taxon>
    </lineage>
</organism>
<feature type="domain" description="C-type lysozyme inhibitor" evidence="5">
    <location>
        <begin position="38"/>
        <end position="90"/>
    </location>
</feature>
<dbReference type="Gene3D" id="2.40.128.200">
    <property type="match status" value="1"/>
</dbReference>
<dbReference type="EMBL" id="LAZR01038116">
    <property type="protein sequence ID" value="KKL20396.1"/>
    <property type="molecule type" value="Genomic_DNA"/>
</dbReference>
<comment type="caution">
    <text evidence="6">The sequence shown here is derived from an EMBL/GenBank/DDBJ whole genome shotgun (WGS) entry which is preliminary data.</text>
</comment>
<dbReference type="InterPro" id="IPR036328">
    <property type="entry name" value="MliC_sf"/>
</dbReference>
<keyword evidence="3" id="KW-0564">Palmitate</keyword>
<name>A0A0F9DRW0_9ZZZZ</name>
<evidence type="ECO:0000256" key="4">
    <source>
        <dbReference type="ARBA" id="ARBA00023288"/>
    </source>
</evidence>
<dbReference type="Pfam" id="PF09864">
    <property type="entry name" value="MliC"/>
    <property type="match status" value="1"/>
</dbReference>
<accession>A0A0F9DRW0</accession>
<proteinExistence type="predicted"/>
<dbReference type="SUPFAM" id="SSF141488">
    <property type="entry name" value="YdhA-like"/>
    <property type="match status" value="1"/>
</dbReference>
<reference evidence="6" key="1">
    <citation type="journal article" date="2015" name="Nature">
        <title>Complex archaea that bridge the gap between prokaryotes and eukaryotes.</title>
        <authorList>
            <person name="Spang A."/>
            <person name="Saw J.H."/>
            <person name="Jorgensen S.L."/>
            <person name="Zaremba-Niedzwiedzka K."/>
            <person name="Martijn J."/>
            <person name="Lind A.E."/>
            <person name="van Eijk R."/>
            <person name="Schleper C."/>
            <person name="Guy L."/>
            <person name="Ettema T.J."/>
        </authorList>
    </citation>
    <scope>NUCLEOTIDE SEQUENCE</scope>
</reference>
<evidence type="ECO:0000313" key="6">
    <source>
        <dbReference type="EMBL" id="KKL20396.1"/>
    </source>
</evidence>
<protein>
    <recommendedName>
        <fullName evidence="5">C-type lysozyme inhibitor domain-containing protein</fullName>
    </recommendedName>
</protein>
<keyword evidence="4" id="KW-0449">Lipoprotein</keyword>
<dbReference type="AlphaFoldDB" id="A0A0F9DRW0"/>